<feature type="domain" description="NAD-dependent epimerase/dehydratase" evidence="1">
    <location>
        <begin position="3"/>
        <end position="218"/>
    </location>
</feature>
<dbReference type="InterPro" id="IPR036291">
    <property type="entry name" value="NAD(P)-bd_dom_sf"/>
</dbReference>
<dbReference type="Proteomes" id="UP000799437">
    <property type="component" value="Unassembled WGS sequence"/>
</dbReference>
<accession>A0A6A6W8M2</accession>
<dbReference type="CDD" id="cd05262">
    <property type="entry name" value="SDR_a7"/>
    <property type="match status" value="1"/>
</dbReference>
<dbReference type="SUPFAM" id="SSF51735">
    <property type="entry name" value="NAD(P)-binding Rossmann-fold domains"/>
    <property type="match status" value="1"/>
</dbReference>
<dbReference type="Pfam" id="PF01370">
    <property type="entry name" value="Epimerase"/>
    <property type="match status" value="1"/>
</dbReference>
<sequence length="306" mass="32176">MRVFVTGATGFIGSAVVDELLSAGHTVLGLVRSDDGANQVESQGAESLRGTIEDLDLLADAASKCDAVIHLAFILDFADIEGCCAKDRAAITAMGDALVSAGGDKALVSTTATMMLQHGKVGREEDGPDMTNSMLSVRGASEPVCLAYANKGIRASAVRIPPTAHGEGQSGLMGYLVDAALQKGISAYASEYNNRWSACHRNDVAKLYRMAIERAEPGSTFHAVAEEGVAIKDIAAEISKHLDVPLKGLTQDELQEHFGWIAFGVSADNPISSASTQERLGWTPTGPTALEDVPTVIKFKQSTISV</sequence>
<evidence type="ECO:0000313" key="2">
    <source>
        <dbReference type="EMBL" id="KAF2759202.1"/>
    </source>
</evidence>
<proteinExistence type="predicted"/>
<dbReference type="PANTHER" id="PTHR48079">
    <property type="entry name" value="PROTEIN YEEZ"/>
    <property type="match status" value="1"/>
</dbReference>
<name>A0A6A6W8M2_9PEZI</name>
<dbReference type="GeneID" id="54481943"/>
<dbReference type="AlphaFoldDB" id="A0A6A6W8M2"/>
<protein>
    <submittedName>
        <fullName evidence="2">Putative oxidoreductase</fullName>
    </submittedName>
</protein>
<dbReference type="EMBL" id="ML996570">
    <property type="protein sequence ID" value="KAF2759202.1"/>
    <property type="molecule type" value="Genomic_DNA"/>
</dbReference>
<dbReference type="GO" id="GO:0004029">
    <property type="term" value="F:aldehyde dehydrogenase (NAD+) activity"/>
    <property type="evidence" value="ECO:0007669"/>
    <property type="project" value="TreeGrafter"/>
</dbReference>
<dbReference type="OrthoDB" id="10262413at2759"/>
<evidence type="ECO:0000313" key="3">
    <source>
        <dbReference type="Proteomes" id="UP000799437"/>
    </source>
</evidence>
<evidence type="ECO:0000259" key="1">
    <source>
        <dbReference type="Pfam" id="PF01370"/>
    </source>
</evidence>
<dbReference type="InterPro" id="IPR051783">
    <property type="entry name" value="NAD(P)-dependent_oxidoreduct"/>
</dbReference>
<dbReference type="PANTHER" id="PTHR48079:SF9">
    <property type="entry name" value="PUTATIVE-RELATED"/>
    <property type="match status" value="1"/>
</dbReference>
<dbReference type="Gene3D" id="3.40.50.720">
    <property type="entry name" value="NAD(P)-binding Rossmann-like Domain"/>
    <property type="match status" value="1"/>
</dbReference>
<dbReference type="InterPro" id="IPR001509">
    <property type="entry name" value="Epimerase_deHydtase"/>
</dbReference>
<organism evidence="2 3">
    <name type="scientific">Pseudovirgaria hyperparasitica</name>
    <dbReference type="NCBI Taxonomy" id="470096"/>
    <lineage>
        <taxon>Eukaryota</taxon>
        <taxon>Fungi</taxon>
        <taxon>Dikarya</taxon>
        <taxon>Ascomycota</taxon>
        <taxon>Pezizomycotina</taxon>
        <taxon>Dothideomycetes</taxon>
        <taxon>Dothideomycetes incertae sedis</taxon>
        <taxon>Acrospermales</taxon>
        <taxon>Acrospermaceae</taxon>
        <taxon>Pseudovirgaria</taxon>
    </lineage>
</organism>
<dbReference type="GO" id="GO:0005737">
    <property type="term" value="C:cytoplasm"/>
    <property type="evidence" value="ECO:0007669"/>
    <property type="project" value="TreeGrafter"/>
</dbReference>
<gene>
    <name evidence="2" type="ORF">EJ05DRAFT_337057</name>
</gene>
<keyword evidence="3" id="KW-1185">Reference proteome</keyword>
<dbReference type="RefSeq" id="XP_033601653.1">
    <property type="nucleotide sequence ID" value="XM_033740889.1"/>
</dbReference>
<reference evidence="2" key="1">
    <citation type="journal article" date="2020" name="Stud. Mycol.">
        <title>101 Dothideomycetes genomes: a test case for predicting lifestyles and emergence of pathogens.</title>
        <authorList>
            <person name="Haridas S."/>
            <person name="Albert R."/>
            <person name="Binder M."/>
            <person name="Bloem J."/>
            <person name="Labutti K."/>
            <person name="Salamov A."/>
            <person name="Andreopoulos B."/>
            <person name="Baker S."/>
            <person name="Barry K."/>
            <person name="Bills G."/>
            <person name="Bluhm B."/>
            <person name="Cannon C."/>
            <person name="Castanera R."/>
            <person name="Culley D."/>
            <person name="Daum C."/>
            <person name="Ezra D."/>
            <person name="Gonzalez J."/>
            <person name="Henrissat B."/>
            <person name="Kuo A."/>
            <person name="Liang C."/>
            <person name="Lipzen A."/>
            <person name="Lutzoni F."/>
            <person name="Magnuson J."/>
            <person name="Mondo S."/>
            <person name="Nolan M."/>
            <person name="Ohm R."/>
            <person name="Pangilinan J."/>
            <person name="Park H.-J."/>
            <person name="Ramirez L."/>
            <person name="Alfaro M."/>
            <person name="Sun H."/>
            <person name="Tritt A."/>
            <person name="Yoshinaga Y."/>
            <person name="Zwiers L.-H."/>
            <person name="Turgeon B."/>
            <person name="Goodwin S."/>
            <person name="Spatafora J."/>
            <person name="Crous P."/>
            <person name="Grigoriev I."/>
        </authorList>
    </citation>
    <scope>NUCLEOTIDE SEQUENCE</scope>
    <source>
        <strain evidence="2">CBS 121739</strain>
    </source>
</reference>